<dbReference type="InterPro" id="IPR010987">
    <property type="entry name" value="Glutathione-S-Trfase_C-like"/>
</dbReference>
<dbReference type="PANTHER" id="PTHR32419">
    <property type="entry name" value="GLUTATHIONYL-HYDROQUINONE REDUCTASE"/>
    <property type="match status" value="1"/>
</dbReference>
<dbReference type="PANTHER" id="PTHR32419:SF6">
    <property type="entry name" value="GLUTATHIONE S-TRANSFERASE OMEGA-LIKE 1-RELATED"/>
    <property type="match status" value="1"/>
</dbReference>
<feature type="domain" description="GST C-terminal" evidence="1">
    <location>
        <begin position="520"/>
        <end position="657"/>
    </location>
</feature>
<dbReference type="EMBL" id="CAUYUJ010002860">
    <property type="protein sequence ID" value="CAK0802721.1"/>
    <property type="molecule type" value="Genomic_DNA"/>
</dbReference>
<evidence type="ECO:0000313" key="2">
    <source>
        <dbReference type="EMBL" id="CAK0802721.1"/>
    </source>
</evidence>
<dbReference type="SUPFAM" id="SSF47616">
    <property type="entry name" value="GST C-terminal domain-like"/>
    <property type="match status" value="1"/>
</dbReference>
<dbReference type="SUPFAM" id="SSF52833">
    <property type="entry name" value="Thioredoxin-like"/>
    <property type="match status" value="1"/>
</dbReference>
<dbReference type="Pfam" id="PF00685">
    <property type="entry name" value="Sulfotransfer_1"/>
    <property type="match status" value="1"/>
</dbReference>
<accession>A0ABN9QDI9</accession>
<protein>
    <recommendedName>
        <fullName evidence="1">GST C-terminal domain-containing protein</fullName>
    </recommendedName>
</protein>
<dbReference type="Pfam" id="PF13409">
    <property type="entry name" value="GST_N_2"/>
    <property type="match status" value="1"/>
</dbReference>
<dbReference type="InterPro" id="IPR004045">
    <property type="entry name" value="Glutathione_S-Trfase_N"/>
</dbReference>
<evidence type="ECO:0000259" key="1">
    <source>
        <dbReference type="PROSITE" id="PS50405"/>
    </source>
</evidence>
<proteinExistence type="predicted"/>
<evidence type="ECO:0000313" key="3">
    <source>
        <dbReference type="Proteomes" id="UP001189429"/>
    </source>
</evidence>
<dbReference type="InterPro" id="IPR016639">
    <property type="entry name" value="GST_Omega/GSH"/>
</dbReference>
<comment type="caution">
    <text evidence="2">The sequence shown here is derived from an EMBL/GenBank/DDBJ whole genome shotgun (WGS) entry which is preliminary data.</text>
</comment>
<dbReference type="PROSITE" id="PS50405">
    <property type="entry name" value="GST_CTER"/>
    <property type="match status" value="1"/>
</dbReference>
<reference evidence="2" key="1">
    <citation type="submission" date="2023-10" db="EMBL/GenBank/DDBJ databases">
        <authorList>
            <person name="Chen Y."/>
            <person name="Shah S."/>
            <person name="Dougan E. K."/>
            <person name="Thang M."/>
            <person name="Chan C."/>
        </authorList>
    </citation>
    <scope>NUCLEOTIDE SEQUENCE [LARGE SCALE GENOMIC DNA]</scope>
</reference>
<dbReference type="InterPro" id="IPR000863">
    <property type="entry name" value="Sulfotransferase_dom"/>
</dbReference>
<dbReference type="SUPFAM" id="SSF52540">
    <property type="entry name" value="P-loop containing nucleoside triphosphate hydrolases"/>
    <property type="match status" value="1"/>
</dbReference>
<dbReference type="InterPro" id="IPR027417">
    <property type="entry name" value="P-loop_NTPase"/>
</dbReference>
<organism evidence="2 3">
    <name type="scientific">Prorocentrum cordatum</name>
    <dbReference type="NCBI Taxonomy" id="2364126"/>
    <lineage>
        <taxon>Eukaryota</taxon>
        <taxon>Sar</taxon>
        <taxon>Alveolata</taxon>
        <taxon>Dinophyceae</taxon>
        <taxon>Prorocentrales</taxon>
        <taxon>Prorocentraceae</taxon>
        <taxon>Prorocentrum</taxon>
    </lineage>
</organism>
<dbReference type="Gene3D" id="3.40.50.300">
    <property type="entry name" value="P-loop containing nucleotide triphosphate hydrolases"/>
    <property type="match status" value="1"/>
</dbReference>
<dbReference type="InterPro" id="IPR036282">
    <property type="entry name" value="Glutathione-S-Trfase_C_sf"/>
</dbReference>
<gene>
    <name evidence="2" type="ORF">PCOR1329_LOCUS10129</name>
</gene>
<keyword evidence="3" id="KW-1185">Reference proteome</keyword>
<dbReference type="Gene3D" id="3.40.30.10">
    <property type="entry name" value="Glutaredoxin"/>
    <property type="match status" value="1"/>
</dbReference>
<dbReference type="InterPro" id="IPR036249">
    <property type="entry name" value="Thioredoxin-like_sf"/>
</dbReference>
<dbReference type="Proteomes" id="UP001189429">
    <property type="component" value="Unassembled WGS sequence"/>
</dbReference>
<dbReference type="Gene3D" id="1.20.1050.10">
    <property type="match status" value="1"/>
</dbReference>
<sequence length="708" mass="78206">MSSPMSNSATGRRWKGIPVPFFFQEDSAEAFHEMETKEDDVFLCSLPKGGTTWVNSILHSLLYGFDAAGQKQEEAEARPGAKVQAYPEATPIEIGALGNAGTTASQEEMRKTMFGDFTLSTLLGQSSPRLFSTHLYGHKYLPGKLVQKDGRGRLVVVVRNLKDVMCSLHFFRGEPKDGWLGNELGKGTFRRFLDMETPNAYGNQWDWLRDTEKVIQAMMPEKRVIVVYFEALKLRLRAEVQRLASFLNIPCPQVKLDAVCAAVSFGSMKERKSVGSMLLRKGDIGDWKNHLSPALWDEFDAVFNREVGNSLQLVQPMYVFQKSDDRQGLPPRRADAESRIVTGGEDPRVVLGTFDRAKLECGMLCPDTMITNSPGTWIRPSSEVTDFVHPPGATDVKYVAESDRYHLFLSAVCPWASGIRAVRKLAGLEHVISMDVADGQSSQGWVFLSGSACADFDREPFWLHEVYTAHDTEYTGRLTVPVLWDKKTSQIVTNDSWSILKILGSSFAGLGSPLAGLPLDLAPSAEVDELQKDIYDGLLNGVYKCGINLMRGNASGAQGAARGVYDMLAALEDRLANRGPFLLGDRLTLVDVRLLMCLLRYDIAYRDGFGLGSGDRGPVIPSRRRATTVILTALEGLAGYSGSNNNGNDEARSGYPALAAYLRRGVKMFRTEIEFSACTHYYRWAVGLPQACVFPTDMQAFVEAVDAS</sequence>
<dbReference type="Pfam" id="PF13410">
    <property type="entry name" value="GST_C_2"/>
    <property type="match status" value="1"/>
</dbReference>
<name>A0ABN9QDI9_9DINO</name>